<dbReference type="InterPro" id="IPR016024">
    <property type="entry name" value="ARM-type_fold"/>
</dbReference>
<evidence type="ECO:0000259" key="8">
    <source>
        <dbReference type="PROSITE" id="PS51783"/>
    </source>
</evidence>
<feature type="repeat" description="WD" evidence="5">
    <location>
        <begin position="2730"/>
        <end position="2763"/>
    </location>
</feature>
<dbReference type="SMART" id="SM00320">
    <property type="entry name" value="WD40"/>
    <property type="match status" value="5"/>
</dbReference>
<dbReference type="InterPro" id="IPR011989">
    <property type="entry name" value="ARM-like"/>
</dbReference>
<dbReference type="PROSITE" id="PS50082">
    <property type="entry name" value="WD_REPEATS_2"/>
    <property type="match status" value="1"/>
</dbReference>
<dbReference type="SUPFAM" id="SSF81837">
    <property type="entry name" value="BEACH domain"/>
    <property type="match status" value="1"/>
</dbReference>
<keyword evidence="4" id="KW-0472">Membrane</keyword>
<dbReference type="SUPFAM" id="SSF48371">
    <property type="entry name" value="ARM repeat"/>
    <property type="match status" value="1"/>
</dbReference>
<evidence type="ECO:0000256" key="1">
    <source>
        <dbReference type="ARBA" id="ARBA00004370"/>
    </source>
</evidence>
<dbReference type="PANTHER" id="PTHR13743:SF64">
    <property type="entry name" value="LIPOPOLYSACCHARIDE-RESPONSIVE AND BEIGE-LIKE ANCHOR PROTEIN"/>
    <property type="match status" value="1"/>
</dbReference>
<dbReference type="InterPro" id="IPR036372">
    <property type="entry name" value="BEACH_dom_sf"/>
</dbReference>
<comment type="subcellular location">
    <subcellularLocation>
        <location evidence="1">Membrane</location>
    </subcellularLocation>
</comment>
<evidence type="ECO:0000313" key="9">
    <source>
        <dbReference type="Ensembl" id="ENSACOP00000013896.1"/>
    </source>
</evidence>
<dbReference type="PROSITE" id="PS51783">
    <property type="entry name" value="PH_BEACH"/>
    <property type="match status" value="1"/>
</dbReference>
<evidence type="ECO:0000259" key="7">
    <source>
        <dbReference type="PROSITE" id="PS50197"/>
    </source>
</evidence>
<feature type="compositionally biased region" description="Basic and acidic residues" evidence="6">
    <location>
        <begin position="1001"/>
        <end position="1014"/>
    </location>
</feature>
<proteinExistence type="predicted"/>
<dbReference type="InterPro" id="IPR036322">
    <property type="entry name" value="WD40_repeat_dom_sf"/>
</dbReference>
<evidence type="ECO:0008006" key="11">
    <source>
        <dbReference type="Google" id="ProtNLM"/>
    </source>
</evidence>
<dbReference type="InterPro" id="IPR015943">
    <property type="entry name" value="WD40/YVTN_repeat-like_dom_sf"/>
</dbReference>
<dbReference type="GO" id="GO:0008104">
    <property type="term" value="P:intracellular protein localization"/>
    <property type="evidence" value="ECO:0007669"/>
    <property type="project" value="TreeGrafter"/>
</dbReference>
<feature type="region of interest" description="Disordered" evidence="6">
    <location>
        <begin position="1732"/>
        <end position="1766"/>
    </location>
</feature>
<dbReference type="Gene3D" id="1.10.1540.10">
    <property type="entry name" value="BEACH domain"/>
    <property type="match status" value="1"/>
</dbReference>
<reference evidence="9" key="2">
    <citation type="submission" date="2025-09" db="UniProtKB">
        <authorList>
            <consortium name="Ensembl"/>
        </authorList>
    </citation>
    <scope>IDENTIFICATION</scope>
</reference>
<dbReference type="SMART" id="SM01026">
    <property type="entry name" value="Beach"/>
    <property type="match status" value="1"/>
</dbReference>
<feature type="region of interest" description="Disordered" evidence="6">
    <location>
        <begin position="981"/>
        <end position="1014"/>
    </location>
</feature>
<dbReference type="SUPFAM" id="SSF50729">
    <property type="entry name" value="PH domain-like"/>
    <property type="match status" value="1"/>
</dbReference>
<organism evidence="9 10">
    <name type="scientific">Amazona collaria</name>
    <name type="common">yellow-billed parrot</name>
    <dbReference type="NCBI Taxonomy" id="241587"/>
    <lineage>
        <taxon>Eukaryota</taxon>
        <taxon>Metazoa</taxon>
        <taxon>Chordata</taxon>
        <taxon>Craniata</taxon>
        <taxon>Vertebrata</taxon>
        <taxon>Euteleostomi</taxon>
        <taxon>Archelosauria</taxon>
        <taxon>Archosauria</taxon>
        <taxon>Dinosauria</taxon>
        <taxon>Saurischia</taxon>
        <taxon>Theropoda</taxon>
        <taxon>Coelurosauria</taxon>
        <taxon>Aves</taxon>
        <taxon>Neognathae</taxon>
        <taxon>Neoaves</taxon>
        <taxon>Telluraves</taxon>
        <taxon>Australaves</taxon>
        <taxon>Psittaciformes</taxon>
        <taxon>Psittacidae</taxon>
        <taxon>Amazona</taxon>
    </lineage>
</organism>
<dbReference type="InterPro" id="IPR023362">
    <property type="entry name" value="PH-BEACH_dom"/>
</dbReference>
<name>A0A8B9FRM3_9PSIT</name>
<feature type="compositionally biased region" description="Gly residues" evidence="6">
    <location>
        <begin position="14"/>
        <end position="28"/>
    </location>
</feature>
<feature type="compositionally biased region" description="Polar residues" evidence="6">
    <location>
        <begin position="1538"/>
        <end position="1550"/>
    </location>
</feature>
<dbReference type="Pfam" id="PF02138">
    <property type="entry name" value="Beach"/>
    <property type="match status" value="1"/>
</dbReference>
<dbReference type="Proteomes" id="UP000694522">
    <property type="component" value="Unplaced"/>
</dbReference>
<dbReference type="FunFam" id="1.10.1540.10:FF:000001">
    <property type="entry name" value="neurobeachin isoform X1"/>
    <property type="match status" value="1"/>
</dbReference>
<dbReference type="InterPro" id="IPR046851">
    <property type="entry name" value="NBCH_WD40"/>
</dbReference>
<feature type="compositionally biased region" description="Low complexity" evidence="6">
    <location>
        <begin position="1739"/>
        <end position="1750"/>
    </location>
</feature>
<dbReference type="Pfam" id="PF15787">
    <property type="entry name" value="DUF4704"/>
    <property type="match status" value="1"/>
</dbReference>
<dbReference type="Ensembl" id="ENSACOT00000014381.1">
    <property type="protein sequence ID" value="ENSACOP00000013896.1"/>
    <property type="gene ID" value="ENSACOG00000007298.1"/>
</dbReference>
<keyword evidence="2 5" id="KW-0853">WD repeat</keyword>
<evidence type="ECO:0000256" key="4">
    <source>
        <dbReference type="ARBA" id="ARBA00023136"/>
    </source>
</evidence>
<accession>A0A8B9FRM3</accession>
<dbReference type="InterPro" id="IPR001680">
    <property type="entry name" value="WD40_rpt"/>
</dbReference>
<dbReference type="InterPro" id="IPR050865">
    <property type="entry name" value="BEACH_Domain"/>
</dbReference>
<evidence type="ECO:0000256" key="3">
    <source>
        <dbReference type="ARBA" id="ARBA00022737"/>
    </source>
</evidence>
<evidence type="ECO:0000256" key="6">
    <source>
        <dbReference type="SAM" id="MobiDB-lite"/>
    </source>
</evidence>
<protein>
    <recommendedName>
        <fullName evidence="11">Lipopolysaccharide-responsive and beige-like anchor protein</fullName>
    </recommendedName>
</protein>
<dbReference type="FunFam" id="2.30.29.30:FF:000059">
    <property type="entry name" value="neurobeachin isoform X1"/>
    <property type="match status" value="1"/>
</dbReference>
<dbReference type="GO" id="GO:0016020">
    <property type="term" value="C:membrane"/>
    <property type="evidence" value="ECO:0007669"/>
    <property type="project" value="UniProtKB-SubCell"/>
</dbReference>
<feature type="region of interest" description="Disordered" evidence="6">
    <location>
        <begin position="1531"/>
        <end position="1606"/>
    </location>
</feature>
<feature type="domain" description="BEACH-type PH" evidence="8">
    <location>
        <begin position="2022"/>
        <end position="2130"/>
    </location>
</feature>
<dbReference type="InterPro" id="IPR010508">
    <property type="entry name" value="NBEA-like_DUF1088"/>
</dbReference>
<dbReference type="Gene3D" id="2.130.10.10">
    <property type="entry name" value="YVTN repeat-like/Quinoprotein amine dehydrogenase"/>
    <property type="match status" value="2"/>
</dbReference>
<dbReference type="SUPFAM" id="SSF50978">
    <property type="entry name" value="WD40 repeat-like"/>
    <property type="match status" value="1"/>
</dbReference>
<dbReference type="GO" id="GO:0005829">
    <property type="term" value="C:cytosol"/>
    <property type="evidence" value="ECO:0007669"/>
    <property type="project" value="TreeGrafter"/>
</dbReference>
<dbReference type="GO" id="GO:0019901">
    <property type="term" value="F:protein kinase binding"/>
    <property type="evidence" value="ECO:0007669"/>
    <property type="project" value="TreeGrafter"/>
</dbReference>
<dbReference type="InterPro" id="IPR000409">
    <property type="entry name" value="BEACH_dom"/>
</dbReference>
<sequence length="2818" mass="313694">MASEDKQVIQPTGDDGGGGGSGGGGAGKEGNATEGASLLQPLNPGVPIRGIKMKFAVLTGLVEVDEVSNRDLVDTVFNLLVGGQFDLEMNFIIQEREAITCMVDLLDKCDITCQAEVWSMFTAILKKSIRNLQACTEVGLVEQVLKRIDRADNMIADLLVDMLGVLASYNLTVRELKLFFSKLQGQKGRWPPHAGKLLSVLKHMPQKYGPDAFFNFPGKSAAAIALPPIAKWPYQNGFTFHTWLRMDPVNNINVDKDKPYLYCFRTNKGLGYSAHFVGGCLIVTSIKSKGKGFQHCVKFDFKPQKWYMVTIVHIYNRWKNSELRCYVNGELASYGEITWFVNTSDTFDKCFLGSSETADANRVFCGQMTSVYLFSEALNAAQIFAIYQLGLGYKGTFKFKAESDLFLAEHHKLLLYDGKLSSAIAFMYNPRATDAQLCLESSPKDNPSIFVHSPHALMLQDVKAVLTHSIQSALHSIGGVQVLFPLFAQLDYRQYSSDHVDTTVCSTLLAFIMELLKNSIAMQEQMLSCKGFLVIGYSLEKSSKAHVTRAVLDLCLAFSKYLSNLHNGMPLLKQLCDHVLLNPAIWIHIPAQVQLILYTYLSTEFVGTVNIYGAIRRVGTVLLVMHTLKYYYWVVNPQDRSGITPKGIDGPRPTQKEILSLRAFLLMFIKQLVMKDDNLMDVLQLLVALLSEHPSSMVPAFDQRNGLQVVYKLLASQSEGIRVQALKVMGYFLKHLAPKRKAEVMLGHGLFSLLAERLMLQTSLITMTTYNALFEILTEQICTQVIHKQHPDPDSTVKIQNPQILKVIAILLRNSPQCPETLEVRRAFLSDMIKLFNNSRENRRSLLQCSVWQEWMLSLCCFNPKTSEEQKITEMVYTIFRILLYHAIKYEWGGWRVWVDTLSITHSKVTFEMHKESLSQMYKAYQGKGGEGNGILSSAPIRTISGVSKEAENNGKQQCLELKEDAAAPSCIIDDDMGCSTGKKETSTSSNGDQQTHLVSNHREELEGEDRETTQDLKAVPCGEFSPEPEAIKPSVSEISTGIAEAIEDSLSKADEFVEETVAVTAASLSMQTTLEGESPESPERLEKSTVEVEDEDDFVDLKEESSMPLPSEEFAEMNRECSSNEVIKQEIAVEKQSESVLVKSEDTEVVDGTKQELTSSRDTVSSAVQEVTTQPISQGKKKRGEEKILFSETKTAEENANAHVPEPAGASDKRIAKLDVSSVASDTERLELKANTCLEAPQPPRSIPETLKHQDYSGQELAAVLDGQRRDSRSTVFRIPEFKWSLMHQRLLTDLLFSIETDIQMWRSHSTKTVMDFVNSSDNVIFVHNTIHLISQLMDNMIMACGGILPLLSAATSATHELENIEPTQGLSVEASLTFLQRLINLVDVLIFASSLGFTDIESEKNMSSGGVLRQCLRLVCAVAVRNCLECQQHAQMKPVGDIVKNQKTVQGFVGTANSSAKSPVDIVTGGISPIRDHDRLLQDMDINRLRAVVFRDIEDSKQAQFLALAVVYFISVLMVSKYRDILEPQNERRPNDSQSFKESGNENNEAPVENPSVALGSSDCTEDSESTASVQRRDSGLGEEPASRQTNSSSSVAEAGPLHVSAGPDAISEVLCTLSLEVNKSQEVRSGTGTEDSKPAASAPAAKNVNVKDILRSLVSTPADGTTVDSAFLPPAFLGVLGDGAAEQPVQFHSFDRSVVVPPKKSTISSSTAAMGIPTNAVSVVSSLDSAQAPDLSGESPGEGSSNSKLPSVPTVSSVPEDSASNMSITDKLEHALEKAAPLLREIFVDFASFLSRTLLGSHGQELLIEGTSLVCMKSSSSVVELVMLLCSQEWQNSIQKNAGLAFIELVNEGSFFWSLKILLMDGMHFIRTANTSLCAQYSAEKREEEKMCHHLITAAKYRDQVTATQLIQKIINILTDKHGAWGSSAPSRPREFWRLDYWEDDLRRRRRFVRNPLGSTHPEATLRAAGEHAPDEDILVKGKQSIKSQVLGNQNSESEVLLEGDDDIMSFMEEREVENLTGPVALSTPAQLVAPSVVVEGTLSITLSELYFEVDEEDPSFKKIDPKILAYTEGLHGRWLFSEIRSIFSRRYLLQNTALEIFMANRVGVMFNFPDQATVKKVVNCLPRVGIGTIFGLPQTRRISLASPRQIFKASNMTQRWQHREISNFEYLMFLNTIAGRTYNDLNQYPVFPWVITNYESEELDLTLPSNFRDLSKPIGALNPKRAAFFAERYESWEDEQVPKFHYGTHYSTASFALTWLLRIEPFTTLFLNLQGGKFDHADRTFSSVSRAWRNSQRDTSDIKELIPEFYYLPEIFVNSNNYNLGVMDDGTVVSDVELPPWAKTPEEFVRINRLALESEFVSCQLHQWIDLIFGYKQQGPEAVRSLNVFYYLTYEGAVNLSSITDSVLREAVEAQIRSFGQTPSQLLIEPHPPRSSAMKVSPLMFTEQAQQDVIMVLKFPSNSPVAHVAANTQPGLATPAVITVTANRLFAVNKWHNLPAHQGAVQDQPYQLPVEIDPLIASNTGMHRRQITDLLDQSIQVHSQCFVITSDNRYVLVCGFWDKSFRVYSTDSGKLIQVIFGHWDVVTCLARSESYIGGNCYILSGSRDATLLLWYWNGKTNIIGDNPRGDFATPRAILTGHDYEITCATICAELGLVISGSKEGPCLIHSMNGDLLRTLEGPEILEGPRNCLRPKLIQASREGQCVIYYENGLFCVFSVNGRLQATMETDDKIRAIQLSRDGQYLLTGGDNGVVMVWQMWDLKQLFAYPGCDAGIRSMALSYDQRCIMTGMASGSIVVFYNDFNRWHHEYQTRY</sequence>
<dbReference type="CDD" id="cd06071">
    <property type="entry name" value="Beach"/>
    <property type="match status" value="1"/>
</dbReference>
<reference evidence="9" key="1">
    <citation type="submission" date="2025-08" db="UniProtKB">
        <authorList>
            <consortium name="Ensembl"/>
        </authorList>
    </citation>
    <scope>IDENTIFICATION</scope>
</reference>
<dbReference type="InterPro" id="IPR011993">
    <property type="entry name" value="PH-like_dom_sf"/>
</dbReference>
<dbReference type="InterPro" id="IPR046852">
    <property type="entry name" value="Neurobeachin_a-sol"/>
</dbReference>
<dbReference type="Pfam" id="PF13385">
    <property type="entry name" value="Laminin_G_3"/>
    <property type="match status" value="1"/>
</dbReference>
<evidence type="ECO:0000256" key="2">
    <source>
        <dbReference type="ARBA" id="ARBA00022574"/>
    </source>
</evidence>
<evidence type="ECO:0000256" key="5">
    <source>
        <dbReference type="PROSITE-ProRule" id="PRU00221"/>
    </source>
</evidence>
<dbReference type="Gene3D" id="1.25.10.10">
    <property type="entry name" value="Leucine-rich Repeat Variant"/>
    <property type="match status" value="1"/>
</dbReference>
<feature type="compositionally biased region" description="Polar residues" evidence="6">
    <location>
        <begin position="1756"/>
        <end position="1766"/>
    </location>
</feature>
<feature type="compositionally biased region" description="Polar residues" evidence="6">
    <location>
        <begin position="987"/>
        <end position="999"/>
    </location>
</feature>
<dbReference type="Pfam" id="PF06469">
    <property type="entry name" value="DUF1088"/>
    <property type="match status" value="1"/>
</dbReference>
<dbReference type="InterPro" id="IPR013320">
    <property type="entry name" value="ConA-like_dom_sf"/>
</dbReference>
<dbReference type="Gene3D" id="2.30.29.30">
    <property type="entry name" value="Pleckstrin-homology domain (PH domain)/Phosphotyrosine-binding domain (PTB)"/>
    <property type="match status" value="1"/>
</dbReference>
<evidence type="ECO:0000313" key="10">
    <source>
        <dbReference type="Proteomes" id="UP000694522"/>
    </source>
</evidence>
<dbReference type="Pfam" id="PF14844">
    <property type="entry name" value="PH_BEACH"/>
    <property type="match status" value="1"/>
</dbReference>
<feature type="compositionally biased region" description="Polar residues" evidence="6">
    <location>
        <begin position="1156"/>
        <end position="1178"/>
    </location>
</feature>
<feature type="region of interest" description="Disordered" evidence="6">
    <location>
        <begin position="1"/>
        <end position="36"/>
    </location>
</feature>
<keyword evidence="3" id="KW-0677">Repeat</keyword>
<dbReference type="CDD" id="cd01201">
    <property type="entry name" value="PH_BEACH"/>
    <property type="match status" value="1"/>
</dbReference>
<dbReference type="PANTHER" id="PTHR13743">
    <property type="entry name" value="BEIGE/BEACH-RELATED"/>
    <property type="match status" value="1"/>
</dbReference>
<feature type="compositionally biased region" description="Polar residues" evidence="6">
    <location>
        <begin position="1589"/>
        <end position="1598"/>
    </location>
</feature>
<dbReference type="SUPFAM" id="SSF49899">
    <property type="entry name" value="Concanavalin A-like lectins/glucanases"/>
    <property type="match status" value="1"/>
</dbReference>
<dbReference type="PROSITE" id="PS50197">
    <property type="entry name" value="BEACH"/>
    <property type="match status" value="1"/>
</dbReference>
<feature type="domain" description="BEACH" evidence="7">
    <location>
        <begin position="2149"/>
        <end position="2438"/>
    </location>
</feature>
<dbReference type="FunFam" id="2.130.10.10:FF:000886">
    <property type="entry name" value="lipopolysaccharide-responsive and beige-like anchor protein isoform X1"/>
    <property type="match status" value="1"/>
</dbReference>
<dbReference type="Pfam" id="PF20425">
    <property type="entry name" value="Neurobeachin"/>
    <property type="match status" value="1"/>
</dbReference>
<dbReference type="FunFam" id="2.60.120.200:FF:000010">
    <property type="entry name" value="neurobeachin isoform X2"/>
    <property type="match status" value="1"/>
</dbReference>
<dbReference type="Pfam" id="PF20426">
    <property type="entry name" value="NBCH_WD40"/>
    <property type="match status" value="1"/>
</dbReference>
<keyword evidence="10" id="KW-1185">Reference proteome</keyword>
<feature type="region of interest" description="Disordered" evidence="6">
    <location>
        <begin position="1153"/>
        <end position="1185"/>
    </location>
</feature>
<dbReference type="Gene3D" id="2.60.120.200">
    <property type="match status" value="1"/>
</dbReference>
<dbReference type="InterPro" id="IPR031570">
    <property type="entry name" value="NBEA/BDCP_DUF4704"/>
</dbReference>